<protein>
    <submittedName>
        <fullName evidence="1">Uncharacterized protein</fullName>
    </submittedName>
</protein>
<gene>
    <name evidence="1" type="ORF">BDW02DRAFT_121551</name>
</gene>
<accession>A0A6A5KNT4</accession>
<evidence type="ECO:0000313" key="1">
    <source>
        <dbReference type="EMBL" id="KAF1837612.1"/>
    </source>
</evidence>
<reference evidence="1" key="1">
    <citation type="submission" date="2020-01" db="EMBL/GenBank/DDBJ databases">
        <authorList>
            <consortium name="DOE Joint Genome Institute"/>
            <person name="Haridas S."/>
            <person name="Albert R."/>
            <person name="Binder M."/>
            <person name="Bloem J."/>
            <person name="Labutti K."/>
            <person name="Salamov A."/>
            <person name="Andreopoulos B."/>
            <person name="Baker S.E."/>
            <person name="Barry K."/>
            <person name="Bills G."/>
            <person name="Bluhm B.H."/>
            <person name="Cannon C."/>
            <person name="Castanera R."/>
            <person name="Culley D.E."/>
            <person name="Daum C."/>
            <person name="Ezra D."/>
            <person name="Gonzalez J.B."/>
            <person name="Henrissat B."/>
            <person name="Kuo A."/>
            <person name="Liang C."/>
            <person name="Lipzen A."/>
            <person name="Lutzoni F."/>
            <person name="Magnuson J."/>
            <person name="Mondo S."/>
            <person name="Nolan M."/>
            <person name="Ohm R."/>
            <person name="Pangilinan J."/>
            <person name="Park H.-J."/>
            <person name="Ramirez L."/>
            <person name="Alfaro M."/>
            <person name="Sun H."/>
            <person name="Tritt A."/>
            <person name="Yoshinaga Y."/>
            <person name="Zwiers L.-H."/>
            <person name="Turgeon B.G."/>
            <person name="Goodwin S.B."/>
            <person name="Spatafora J.W."/>
            <person name="Crous P.W."/>
            <person name="Grigoriev I.V."/>
        </authorList>
    </citation>
    <scope>NUCLEOTIDE SEQUENCE</scope>
    <source>
        <strain evidence="1">P77</strain>
    </source>
</reference>
<dbReference type="Proteomes" id="UP000800040">
    <property type="component" value="Unassembled WGS sequence"/>
</dbReference>
<keyword evidence="2" id="KW-1185">Reference proteome</keyword>
<name>A0A6A5KNT4_9PLEO</name>
<proteinExistence type="predicted"/>
<dbReference type="AlphaFoldDB" id="A0A6A5KNT4"/>
<sequence>MICLTPQRRSAAASLTNRVRESHFPQCEHDNNAPQQELSILPSRVMAFAFAFHHKKLGHLHPTNCTLRPSCPVWAWFRQIRNRDSRRSALCRLMTPVSTHLISLSAGGCAHRNFEKALQNKFGTSLFLYRLVGLYCAVEVNNVRQYAVSRFREVVRESSLSILIVG</sequence>
<organism evidence="1 2">
    <name type="scientific">Decorospora gaudefroyi</name>
    <dbReference type="NCBI Taxonomy" id="184978"/>
    <lineage>
        <taxon>Eukaryota</taxon>
        <taxon>Fungi</taxon>
        <taxon>Dikarya</taxon>
        <taxon>Ascomycota</taxon>
        <taxon>Pezizomycotina</taxon>
        <taxon>Dothideomycetes</taxon>
        <taxon>Pleosporomycetidae</taxon>
        <taxon>Pleosporales</taxon>
        <taxon>Pleosporineae</taxon>
        <taxon>Pleosporaceae</taxon>
        <taxon>Decorospora</taxon>
    </lineage>
</organism>
<dbReference type="EMBL" id="ML975260">
    <property type="protein sequence ID" value="KAF1837612.1"/>
    <property type="molecule type" value="Genomic_DNA"/>
</dbReference>
<evidence type="ECO:0000313" key="2">
    <source>
        <dbReference type="Proteomes" id="UP000800040"/>
    </source>
</evidence>